<dbReference type="PaxDb" id="537011-PREVCOP_06793"/>
<dbReference type="PANTHER" id="PTHR34136:SF1">
    <property type="entry name" value="UDP-N-ACETYL-D-MANNOSAMINURONIC ACID TRANSFERASE"/>
    <property type="match status" value="1"/>
</dbReference>
<gene>
    <name evidence="3" type="ORF">PREVCOP_06793</name>
</gene>
<evidence type="ECO:0000256" key="1">
    <source>
        <dbReference type="ARBA" id="ARBA00022676"/>
    </source>
</evidence>
<dbReference type="Proteomes" id="UP000004477">
    <property type="component" value="Unassembled WGS sequence"/>
</dbReference>
<proteinExistence type="predicted"/>
<dbReference type="Pfam" id="PF03808">
    <property type="entry name" value="Glyco_tran_WecG"/>
    <property type="match status" value="1"/>
</dbReference>
<dbReference type="GeneID" id="69848432"/>
<dbReference type="InterPro" id="IPR004629">
    <property type="entry name" value="WecG_TagA_CpsF"/>
</dbReference>
<evidence type="ECO:0000256" key="2">
    <source>
        <dbReference type="ARBA" id="ARBA00022679"/>
    </source>
</evidence>
<accession>D1PHS3</accession>
<dbReference type="EC" id="2.4.1.-" evidence="3"/>
<dbReference type="CAZy" id="GT26">
    <property type="family name" value="Glycosyltransferase Family 26"/>
</dbReference>
<dbReference type="HOGENOM" id="CLU_063203_0_0_10"/>
<keyword evidence="2 3" id="KW-0808">Transferase</keyword>
<dbReference type="PANTHER" id="PTHR34136">
    <property type="match status" value="1"/>
</dbReference>
<evidence type="ECO:0000313" key="4">
    <source>
        <dbReference type="Proteomes" id="UP000004477"/>
    </source>
</evidence>
<keyword evidence="1 3" id="KW-0328">Glycosyltransferase</keyword>
<name>D1PHS3_9BACT</name>
<dbReference type="OrthoDB" id="9771846at2"/>
<organism evidence="3 4">
    <name type="scientific">Segatella copri DSM 18205</name>
    <dbReference type="NCBI Taxonomy" id="537011"/>
    <lineage>
        <taxon>Bacteria</taxon>
        <taxon>Pseudomonadati</taxon>
        <taxon>Bacteroidota</taxon>
        <taxon>Bacteroidia</taxon>
        <taxon>Bacteroidales</taxon>
        <taxon>Prevotellaceae</taxon>
        <taxon>Segatella</taxon>
    </lineage>
</organism>
<sequence>MESIHLLNVRIDNLSSQELLENLTHGVLVTPNIDDIMKHQHDKEFHEYASQAEFSICDSKVVKLMSSIAGKPLKEAIPGSSFFPMYCDYHAKDENIKVFLLGAKEGVADVAKEKINKRIGRDIIVGTYSPPFGFEKDEKECQHIVDMLSKSSVNVVLVGLGNPKQTKWIYKYKDQLPNIDVFMALGATIDFEAGNIKRAPKIFQKLALEWFYRFCLEPKRLFKRYFVDDMQFFYYFGKQLLGIYKDPFRKK</sequence>
<dbReference type="NCBIfam" id="TIGR00696">
    <property type="entry name" value="wecG_tagA_cpsF"/>
    <property type="match status" value="1"/>
</dbReference>
<dbReference type="CDD" id="cd06533">
    <property type="entry name" value="Glyco_transf_WecG_TagA"/>
    <property type="match status" value="1"/>
</dbReference>
<dbReference type="RefSeq" id="WP_006849458.1">
    <property type="nucleotide sequence ID" value="NZ_CP085932.1"/>
</dbReference>
<evidence type="ECO:0000313" key="3">
    <source>
        <dbReference type="EMBL" id="EFB33752.1"/>
    </source>
</evidence>
<dbReference type="STRING" id="537011.PREVCOP_06793"/>
<reference evidence="3" key="1">
    <citation type="submission" date="2009-11" db="EMBL/GenBank/DDBJ databases">
        <authorList>
            <person name="Weinstock G."/>
            <person name="Sodergren E."/>
            <person name="Clifton S."/>
            <person name="Fulton L."/>
            <person name="Fulton B."/>
            <person name="Courtney L."/>
            <person name="Fronick C."/>
            <person name="Harrison M."/>
            <person name="Strong C."/>
            <person name="Farmer C."/>
            <person name="Delahaunty K."/>
            <person name="Markovic C."/>
            <person name="Hall O."/>
            <person name="Minx P."/>
            <person name="Tomlinson C."/>
            <person name="Mitreva M."/>
            <person name="Nelson J."/>
            <person name="Hou S."/>
            <person name="Wollam A."/>
            <person name="Pepin K.H."/>
            <person name="Johnson M."/>
            <person name="Bhonagiri V."/>
            <person name="Nash W.E."/>
            <person name="Warren W."/>
            <person name="Chinwalla A."/>
            <person name="Mardis E.R."/>
            <person name="Wilson R.K."/>
        </authorList>
    </citation>
    <scope>NUCLEOTIDE SEQUENCE [LARGE SCALE GENOMIC DNA]</scope>
    <source>
        <strain evidence="3">DSM 18205</strain>
    </source>
</reference>
<protein>
    <submittedName>
        <fullName evidence="3">Glycosyltransferase, WecB/TagA/CpsF family</fullName>
        <ecNumber evidence="3">2.4.1.-</ecNumber>
    </submittedName>
</protein>
<dbReference type="AlphaFoldDB" id="D1PHS3"/>
<dbReference type="EMBL" id="ACBX02000058">
    <property type="protein sequence ID" value="EFB33752.1"/>
    <property type="molecule type" value="Genomic_DNA"/>
</dbReference>
<comment type="caution">
    <text evidence="3">The sequence shown here is derived from an EMBL/GenBank/DDBJ whole genome shotgun (WGS) entry which is preliminary data.</text>
</comment>
<dbReference type="GO" id="GO:0016758">
    <property type="term" value="F:hexosyltransferase activity"/>
    <property type="evidence" value="ECO:0007669"/>
    <property type="project" value="TreeGrafter"/>
</dbReference>
<keyword evidence="4" id="KW-1185">Reference proteome</keyword>